<dbReference type="PANTHER" id="PTHR45790:SF4">
    <property type="entry name" value="COBALT-PRECORRIN-4 C(11)-METHYLTRANSFERASE"/>
    <property type="match status" value="1"/>
</dbReference>
<protein>
    <submittedName>
        <fullName evidence="9">Precorrin-4 C(11)-methyltransferase</fullName>
    </submittedName>
</protein>
<gene>
    <name evidence="9" type="primary">cobM</name>
    <name evidence="9" type="ORF">GCM10023176_44630</name>
</gene>
<evidence type="ECO:0000256" key="1">
    <source>
        <dbReference type="ARBA" id="ARBA00004953"/>
    </source>
</evidence>
<evidence type="ECO:0000313" key="10">
    <source>
        <dbReference type="Proteomes" id="UP001500307"/>
    </source>
</evidence>
<dbReference type="NCBIfam" id="TIGR01465">
    <property type="entry name" value="cobM_cbiF"/>
    <property type="match status" value="1"/>
</dbReference>
<evidence type="ECO:0000313" key="9">
    <source>
        <dbReference type="EMBL" id="GAA4575410.1"/>
    </source>
</evidence>
<dbReference type="InterPro" id="IPR014776">
    <property type="entry name" value="4pyrrole_Mease_sub2"/>
</dbReference>
<dbReference type="CDD" id="cd11641">
    <property type="entry name" value="Precorrin-4_C11-MT"/>
    <property type="match status" value="1"/>
</dbReference>
<keyword evidence="3" id="KW-0169">Cobalamin biosynthesis</keyword>
<reference evidence="10" key="1">
    <citation type="journal article" date="2019" name="Int. J. Syst. Evol. Microbiol.">
        <title>The Global Catalogue of Microorganisms (GCM) 10K type strain sequencing project: providing services to taxonomists for standard genome sequencing and annotation.</title>
        <authorList>
            <consortium name="The Broad Institute Genomics Platform"/>
            <consortium name="The Broad Institute Genome Sequencing Center for Infectious Disease"/>
            <person name="Wu L."/>
            <person name="Ma J."/>
        </authorList>
    </citation>
    <scope>NUCLEOTIDE SEQUENCE [LARGE SCALE GENOMIC DNA]</scope>
    <source>
        <strain evidence="10">JCM 3175</strain>
    </source>
</reference>
<feature type="region of interest" description="Disordered" evidence="7">
    <location>
        <begin position="267"/>
        <end position="297"/>
    </location>
</feature>
<dbReference type="Gene3D" id="3.40.1010.10">
    <property type="entry name" value="Cobalt-precorrin-4 Transmethylase, Domain 1"/>
    <property type="match status" value="1"/>
</dbReference>
<evidence type="ECO:0000256" key="2">
    <source>
        <dbReference type="ARBA" id="ARBA00005879"/>
    </source>
</evidence>
<dbReference type="InterPro" id="IPR006362">
    <property type="entry name" value="Cbl_synth_CobM/CibF"/>
</dbReference>
<evidence type="ECO:0000256" key="7">
    <source>
        <dbReference type="SAM" id="MobiDB-lite"/>
    </source>
</evidence>
<dbReference type="Proteomes" id="UP001500307">
    <property type="component" value="Unassembled WGS sequence"/>
</dbReference>
<keyword evidence="6" id="KW-0949">S-adenosyl-L-methionine</keyword>
<proteinExistence type="inferred from homology"/>
<dbReference type="InterPro" id="IPR003043">
    <property type="entry name" value="Uropor_MeTrfase_CS"/>
</dbReference>
<dbReference type="SUPFAM" id="SSF53790">
    <property type="entry name" value="Tetrapyrrole methylase"/>
    <property type="match status" value="1"/>
</dbReference>
<evidence type="ECO:0000259" key="8">
    <source>
        <dbReference type="Pfam" id="PF00590"/>
    </source>
</evidence>
<keyword evidence="5" id="KW-0808">Transferase</keyword>
<evidence type="ECO:0000256" key="3">
    <source>
        <dbReference type="ARBA" id="ARBA00022573"/>
    </source>
</evidence>
<dbReference type="Pfam" id="PF00590">
    <property type="entry name" value="TP_methylase"/>
    <property type="match status" value="1"/>
</dbReference>
<comment type="caution">
    <text evidence="9">The sequence shown here is derived from an EMBL/GenBank/DDBJ whole genome shotgun (WGS) entry which is preliminary data.</text>
</comment>
<dbReference type="Gene3D" id="3.30.950.10">
    <property type="entry name" value="Methyltransferase, Cobalt-precorrin-4 Transmethylase, Domain 2"/>
    <property type="match status" value="1"/>
</dbReference>
<dbReference type="InterPro" id="IPR014777">
    <property type="entry name" value="4pyrrole_Mease_sub1"/>
</dbReference>
<dbReference type="PANTHER" id="PTHR45790">
    <property type="entry name" value="SIROHEME SYNTHASE-RELATED"/>
    <property type="match status" value="1"/>
</dbReference>
<feature type="domain" description="Tetrapyrrole methylase" evidence="8">
    <location>
        <begin position="6"/>
        <end position="214"/>
    </location>
</feature>
<comment type="similarity">
    <text evidence="2">Belongs to the precorrin methyltransferase family.</text>
</comment>
<name>A0ABP8SVP7_9ACTN</name>
<feature type="compositionally biased region" description="Low complexity" evidence="7">
    <location>
        <begin position="273"/>
        <end position="291"/>
    </location>
</feature>
<organism evidence="9 10">
    <name type="scientific">Micromonospora coerulea</name>
    <dbReference type="NCBI Taxonomy" id="47856"/>
    <lineage>
        <taxon>Bacteria</taxon>
        <taxon>Bacillati</taxon>
        <taxon>Actinomycetota</taxon>
        <taxon>Actinomycetes</taxon>
        <taxon>Micromonosporales</taxon>
        <taxon>Micromonosporaceae</taxon>
        <taxon>Micromonospora</taxon>
    </lineage>
</organism>
<sequence length="297" mass="31070">MTATGKVWFVGAGPGAADLLTLRAARVIAEADVVVWAASLVHADVLAHARPDAQLVDSSQLPIEGVLPLYQRAAADGLTVARIHSGDPALWGAVQEQLDLCQALGLAVEIVPGVSSFTAVAAIVGRELTIPEVAQSVILTRLEGGKTPMPPGERVREFARHGTTMALFLSAARSGQAQAELLSGGYPADTPVVVAYQATWPDELVVRCTLGELAATVKEHRLWKHTLFLVGPALAAGGTRSHLYHPGHFHTFRRAEPTARAELRRVRADRVAEPAPAASGAAGGPAATDAAGDGRPR</sequence>
<evidence type="ECO:0000256" key="5">
    <source>
        <dbReference type="ARBA" id="ARBA00022679"/>
    </source>
</evidence>
<evidence type="ECO:0000256" key="6">
    <source>
        <dbReference type="ARBA" id="ARBA00022691"/>
    </source>
</evidence>
<comment type="pathway">
    <text evidence="1">Cofactor biosynthesis; adenosylcobalamin biosynthesis.</text>
</comment>
<dbReference type="EMBL" id="BAABGU010000027">
    <property type="protein sequence ID" value="GAA4575410.1"/>
    <property type="molecule type" value="Genomic_DNA"/>
</dbReference>
<keyword evidence="4" id="KW-0489">Methyltransferase</keyword>
<dbReference type="InterPro" id="IPR035996">
    <property type="entry name" value="4pyrrol_Methylase_sf"/>
</dbReference>
<dbReference type="PROSITE" id="PS00839">
    <property type="entry name" value="SUMT_1"/>
    <property type="match status" value="1"/>
</dbReference>
<evidence type="ECO:0000256" key="4">
    <source>
        <dbReference type="ARBA" id="ARBA00022603"/>
    </source>
</evidence>
<keyword evidence="10" id="KW-1185">Reference proteome</keyword>
<accession>A0ABP8SVP7</accession>
<dbReference type="InterPro" id="IPR050161">
    <property type="entry name" value="Siro_Cobalamin_biosynth"/>
</dbReference>
<dbReference type="RefSeq" id="WP_346122479.1">
    <property type="nucleotide sequence ID" value="NZ_BAABGU010000027.1"/>
</dbReference>
<dbReference type="InterPro" id="IPR000878">
    <property type="entry name" value="4pyrrol_Mease"/>
</dbReference>